<evidence type="ECO:0000313" key="4">
    <source>
        <dbReference type="Proteomes" id="UP001438707"/>
    </source>
</evidence>
<evidence type="ECO:0000256" key="1">
    <source>
        <dbReference type="SAM" id="MobiDB-lite"/>
    </source>
</evidence>
<dbReference type="InterPro" id="IPR027417">
    <property type="entry name" value="P-loop_NTPase"/>
</dbReference>
<feature type="compositionally biased region" description="Low complexity" evidence="1">
    <location>
        <begin position="164"/>
        <end position="174"/>
    </location>
</feature>
<dbReference type="PANTHER" id="PTHR12873:SF0">
    <property type="entry name" value="TWINKLE MTDNA HELICASE"/>
    <property type="match status" value="1"/>
</dbReference>
<dbReference type="GO" id="GO:0043139">
    <property type="term" value="F:5'-3' DNA helicase activity"/>
    <property type="evidence" value="ECO:0007669"/>
    <property type="project" value="InterPro"/>
</dbReference>
<evidence type="ECO:0000313" key="3">
    <source>
        <dbReference type="EMBL" id="KAK9844844.1"/>
    </source>
</evidence>
<dbReference type="CDD" id="cd01029">
    <property type="entry name" value="TOPRIM_primases"/>
    <property type="match status" value="1"/>
</dbReference>
<dbReference type="GO" id="GO:0005524">
    <property type="term" value="F:ATP binding"/>
    <property type="evidence" value="ECO:0007669"/>
    <property type="project" value="InterPro"/>
</dbReference>
<feature type="compositionally biased region" description="Polar residues" evidence="1">
    <location>
        <begin position="285"/>
        <end position="294"/>
    </location>
</feature>
<dbReference type="SUPFAM" id="SSF52540">
    <property type="entry name" value="P-loop containing nucleoside triphosphate hydrolases"/>
    <property type="match status" value="1"/>
</dbReference>
<dbReference type="Proteomes" id="UP001438707">
    <property type="component" value="Unassembled WGS sequence"/>
</dbReference>
<feature type="compositionally biased region" description="Low complexity" evidence="1">
    <location>
        <begin position="315"/>
        <end position="328"/>
    </location>
</feature>
<gene>
    <name evidence="3" type="ORF">WJX74_007523</name>
</gene>
<keyword evidence="4" id="KW-1185">Reference proteome</keyword>
<dbReference type="InterPro" id="IPR006171">
    <property type="entry name" value="TOPRIM_dom"/>
</dbReference>
<dbReference type="Gene3D" id="3.40.50.300">
    <property type="entry name" value="P-loop containing nucleotide triphosphate hydrolases"/>
    <property type="match status" value="1"/>
</dbReference>
<evidence type="ECO:0000259" key="2">
    <source>
        <dbReference type="PROSITE" id="PS51199"/>
    </source>
</evidence>
<dbReference type="EMBL" id="JALJOS010000001">
    <property type="protein sequence ID" value="KAK9844844.1"/>
    <property type="molecule type" value="Genomic_DNA"/>
</dbReference>
<name>A0AAW1SEZ3_9CHLO</name>
<feature type="compositionally biased region" description="Low complexity" evidence="1">
    <location>
        <begin position="187"/>
        <end position="200"/>
    </location>
</feature>
<dbReference type="InterPro" id="IPR034154">
    <property type="entry name" value="TOPRIM_DnaG/twinkle"/>
</dbReference>
<feature type="compositionally biased region" description="Polar residues" evidence="1">
    <location>
        <begin position="40"/>
        <end position="67"/>
    </location>
</feature>
<dbReference type="InterPro" id="IPR007694">
    <property type="entry name" value="DNA_helicase_DnaB-like_C"/>
</dbReference>
<dbReference type="AlphaFoldDB" id="A0AAW1SEZ3"/>
<dbReference type="GO" id="GO:0006260">
    <property type="term" value="P:DNA replication"/>
    <property type="evidence" value="ECO:0007669"/>
    <property type="project" value="InterPro"/>
</dbReference>
<feature type="compositionally biased region" description="Polar residues" evidence="1">
    <location>
        <begin position="255"/>
        <end position="270"/>
    </location>
</feature>
<feature type="domain" description="SF4 helicase" evidence="2">
    <location>
        <begin position="685"/>
        <end position="950"/>
    </location>
</feature>
<accession>A0AAW1SEZ3</accession>
<dbReference type="PROSITE" id="PS51199">
    <property type="entry name" value="SF4_HELICASE"/>
    <property type="match status" value="1"/>
</dbReference>
<dbReference type="GO" id="GO:0003697">
    <property type="term" value="F:single-stranded DNA binding"/>
    <property type="evidence" value="ECO:0007669"/>
    <property type="project" value="InterPro"/>
</dbReference>
<feature type="region of interest" description="Disordered" evidence="1">
    <location>
        <begin position="111"/>
        <end position="349"/>
    </location>
</feature>
<dbReference type="Gene3D" id="3.40.1360.10">
    <property type="match status" value="1"/>
</dbReference>
<dbReference type="SMART" id="SM00493">
    <property type="entry name" value="TOPRIM"/>
    <property type="match status" value="1"/>
</dbReference>
<feature type="compositionally biased region" description="Low complexity" evidence="1">
    <location>
        <begin position="295"/>
        <end position="305"/>
    </location>
</feature>
<comment type="caution">
    <text evidence="3">The sequence shown here is derived from an EMBL/GenBank/DDBJ whole genome shotgun (WGS) entry which is preliminary data.</text>
</comment>
<organism evidence="3 4">
    <name type="scientific">Apatococcus lobatus</name>
    <dbReference type="NCBI Taxonomy" id="904363"/>
    <lineage>
        <taxon>Eukaryota</taxon>
        <taxon>Viridiplantae</taxon>
        <taxon>Chlorophyta</taxon>
        <taxon>core chlorophytes</taxon>
        <taxon>Trebouxiophyceae</taxon>
        <taxon>Chlorellales</taxon>
        <taxon>Chlorellaceae</taxon>
        <taxon>Apatococcus</taxon>
    </lineage>
</organism>
<dbReference type="Pfam" id="PF13662">
    <property type="entry name" value="Toprim_4"/>
    <property type="match status" value="1"/>
</dbReference>
<reference evidence="3 4" key="1">
    <citation type="journal article" date="2024" name="Nat. Commun.">
        <title>Phylogenomics reveals the evolutionary origins of lichenization in chlorophyte algae.</title>
        <authorList>
            <person name="Puginier C."/>
            <person name="Libourel C."/>
            <person name="Otte J."/>
            <person name="Skaloud P."/>
            <person name="Haon M."/>
            <person name="Grisel S."/>
            <person name="Petersen M."/>
            <person name="Berrin J.G."/>
            <person name="Delaux P.M."/>
            <person name="Dal Grande F."/>
            <person name="Keller J."/>
        </authorList>
    </citation>
    <scope>NUCLEOTIDE SEQUENCE [LARGE SCALE GENOMIC DNA]</scope>
    <source>
        <strain evidence="3 4">SAG 2145</strain>
    </source>
</reference>
<feature type="region of interest" description="Disordered" evidence="1">
    <location>
        <begin position="420"/>
        <end position="444"/>
    </location>
</feature>
<sequence>MASGLNQLQTLLKLGHSSCLPSDVINTRKIGTKAARPDRQQNVPWRQPELRTQGQSQQGAHGRSSNGKLPHQQPESCMVGIDAVPFKHQGMSAQRPISQNCQLLRHNGLTAMPKRQPNLPAAFDNHNIPTKPADPATASRHIPAGTGNPKGSLAANSNSMGANSPAPSSPDSAPRQMTPAAHGTPQASSASAAPEATVSAVHAGPTAPSVGAVSGAPPAGKTSAVSTSSHDGAGPKPPASEASGQQPSRLDPLSGSPQASRAAAINSTSKPPKRSLEASRPVSPSPASTGLRPTSAQASASALEASRPRSHPGRAAAAIDTSATSTTSHPPPTQRSASEAPAAAAPPKPGAIRDVLAANDIILPMYTSGQHRSLCPHCTGGSTREKSLSIDISPSSRQAKWLCHRAKCGWKGQLDLDAPQTRGTGQQQFAKATAAPPPTKPDPKLKPLGPRLLQFFQERGISPQVLARNGIMEDEGPYAWQSDPVAAFPYRRGGEIVNVKYRSLSKRFRQEKHAEKVLYGLDDVLNSQEVIIVEGEMDKLALDQAGFRHVVSVPDGAPRDVKEGELPDPKADTKFAYLWNCRAVLDSARRILLATDNDGPGQALAEELARRLGKERCFRVRWQGAMPDAASNEVVQSRKDANEVLMRDGPAHLASCLQAAEPYPIRGLFRFGDFAQEVLDAFESRLGLEQGAETGWLSLDQIYKIVPGELSIVTGIPNSGKSEFIDALMCNLAEMHGWSFALCSMEKKVRDHARQLLEKRMRLPFFDARYSRGEKRMTRDELMHGLAWLDERFHIIRCEDDQLPSIEWVLDLARAAVMRFGIRGLVIDPYNELDHQRPTYMTETEYVSQMLTKIKRFAQYHEVHVWLVAHPRQLQNWRGEAPNLYDISGSAHFINKADNGIIVHRPRDPETGPPNQVQILARKVRNKAAGTIGETSLAYDVRTGRYSDLP</sequence>
<dbReference type="PANTHER" id="PTHR12873">
    <property type="entry name" value="T7-LIKE MITOCHONDRIAL DNA HELICASE"/>
    <property type="match status" value="1"/>
</dbReference>
<feature type="region of interest" description="Disordered" evidence="1">
    <location>
        <begin position="31"/>
        <end position="74"/>
    </location>
</feature>
<dbReference type="SUPFAM" id="SSF56731">
    <property type="entry name" value="DNA primase core"/>
    <property type="match status" value="1"/>
</dbReference>
<proteinExistence type="predicted"/>
<dbReference type="InterPro" id="IPR027032">
    <property type="entry name" value="Twinkle-like"/>
</dbReference>
<protein>
    <recommendedName>
        <fullName evidence="2">SF4 helicase domain-containing protein</fullName>
    </recommendedName>
</protein>
<dbReference type="Pfam" id="PF03796">
    <property type="entry name" value="DnaB_C"/>
    <property type="match status" value="1"/>
</dbReference>